<protein>
    <submittedName>
        <fullName evidence="1">Uncharacterized protein</fullName>
    </submittedName>
</protein>
<keyword evidence="2" id="KW-1185">Reference proteome</keyword>
<dbReference type="EMBL" id="JAIWYP010000015">
    <property type="protein sequence ID" value="KAH3701907.1"/>
    <property type="molecule type" value="Genomic_DNA"/>
</dbReference>
<proteinExistence type="predicted"/>
<organism evidence="1 2">
    <name type="scientific">Dreissena polymorpha</name>
    <name type="common">Zebra mussel</name>
    <name type="synonym">Mytilus polymorpha</name>
    <dbReference type="NCBI Taxonomy" id="45954"/>
    <lineage>
        <taxon>Eukaryota</taxon>
        <taxon>Metazoa</taxon>
        <taxon>Spiralia</taxon>
        <taxon>Lophotrochozoa</taxon>
        <taxon>Mollusca</taxon>
        <taxon>Bivalvia</taxon>
        <taxon>Autobranchia</taxon>
        <taxon>Heteroconchia</taxon>
        <taxon>Euheterodonta</taxon>
        <taxon>Imparidentia</taxon>
        <taxon>Neoheterodontei</taxon>
        <taxon>Myida</taxon>
        <taxon>Dreissenoidea</taxon>
        <taxon>Dreissenidae</taxon>
        <taxon>Dreissena</taxon>
    </lineage>
</organism>
<evidence type="ECO:0000313" key="2">
    <source>
        <dbReference type="Proteomes" id="UP000828390"/>
    </source>
</evidence>
<dbReference type="AlphaFoldDB" id="A0A9D3YJX3"/>
<reference evidence="1" key="1">
    <citation type="journal article" date="2019" name="bioRxiv">
        <title>The Genome of the Zebra Mussel, Dreissena polymorpha: A Resource for Invasive Species Research.</title>
        <authorList>
            <person name="McCartney M.A."/>
            <person name="Auch B."/>
            <person name="Kono T."/>
            <person name="Mallez S."/>
            <person name="Zhang Y."/>
            <person name="Obille A."/>
            <person name="Becker A."/>
            <person name="Abrahante J.E."/>
            <person name="Garbe J."/>
            <person name="Badalamenti J.P."/>
            <person name="Herman A."/>
            <person name="Mangelson H."/>
            <person name="Liachko I."/>
            <person name="Sullivan S."/>
            <person name="Sone E.D."/>
            <person name="Koren S."/>
            <person name="Silverstein K.A.T."/>
            <person name="Beckman K.B."/>
            <person name="Gohl D.M."/>
        </authorList>
    </citation>
    <scope>NUCLEOTIDE SEQUENCE</scope>
    <source>
        <strain evidence="1">Duluth1</strain>
        <tissue evidence="1">Whole animal</tissue>
    </source>
</reference>
<evidence type="ECO:0000313" key="1">
    <source>
        <dbReference type="EMBL" id="KAH3701907.1"/>
    </source>
</evidence>
<name>A0A9D3YJX3_DREPO</name>
<sequence length="96" mass="11515">MRKVYLLKNSRFGIYRQYPKEISSARSTLYKSEEAVNARANRMNFQIRYPARLYIDGKCVQDMFPDWFEVLGTNLTGEVSTHKKRWWAENEIEILF</sequence>
<reference evidence="1" key="2">
    <citation type="submission" date="2020-11" db="EMBL/GenBank/DDBJ databases">
        <authorList>
            <person name="McCartney M.A."/>
            <person name="Auch B."/>
            <person name="Kono T."/>
            <person name="Mallez S."/>
            <person name="Becker A."/>
            <person name="Gohl D.M."/>
            <person name="Silverstein K.A.T."/>
            <person name="Koren S."/>
            <person name="Bechman K.B."/>
            <person name="Herman A."/>
            <person name="Abrahante J.E."/>
            <person name="Garbe J."/>
        </authorList>
    </citation>
    <scope>NUCLEOTIDE SEQUENCE</scope>
    <source>
        <strain evidence="1">Duluth1</strain>
        <tissue evidence="1">Whole animal</tissue>
    </source>
</reference>
<accession>A0A9D3YJX3</accession>
<gene>
    <name evidence="1" type="ORF">DPMN_076903</name>
</gene>
<dbReference type="Proteomes" id="UP000828390">
    <property type="component" value="Unassembled WGS sequence"/>
</dbReference>
<comment type="caution">
    <text evidence="1">The sequence shown here is derived from an EMBL/GenBank/DDBJ whole genome shotgun (WGS) entry which is preliminary data.</text>
</comment>